<dbReference type="PANTHER" id="PTHR23182">
    <property type="entry name" value="BREAKPOINT CLUSTER REGION PROTEIN BCR"/>
    <property type="match status" value="1"/>
</dbReference>
<dbReference type="EMBL" id="CADEAL010000872">
    <property type="protein sequence ID" value="CAB1426264.1"/>
    <property type="molecule type" value="Genomic_DNA"/>
</dbReference>
<dbReference type="GO" id="GO:0005085">
    <property type="term" value="F:guanyl-nucleotide exchange factor activity"/>
    <property type="evidence" value="ECO:0007669"/>
    <property type="project" value="UniProtKB-KW"/>
</dbReference>
<dbReference type="CDD" id="cd00160">
    <property type="entry name" value="RhoGEF"/>
    <property type="match status" value="1"/>
</dbReference>
<dbReference type="PROSITE" id="PS50004">
    <property type="entry name" value="C2"/>
    <property type="match status" value="1"/>
</dbReference>
<dbReference type="InterPro" id="IPR000198">
    <property type="entry name" value="RhoGAP_dom"/>
</dbReference>
<dbReference type="SUPFAM" id="SSF49562">
    <property type="entry name" value="C2 domain (Calcium/lipid-binding domain, CaLB)"/>
    <property type="match status" value="1"/>
</dbReference>
<evidence type="ECO:0000256" key="4">
    <source>
        <dbReference type="ARBA" id="ARBA00022468"/>
    </source>
</evidence>
<keyword evidence="4" id="KW-0343">GTPase activation</keyword>
<dbReference type="Gene3D" id="1.20.900.10">
    <property type="entry name" value="Dbl homology (DH) domain"/>
    <property type="match status" value="1"/>
</dbReference>
<keyword evidence="5" id="KW-0344">Guanine-nucleotide releasing factor</keyword>
<evidence type="ECO:0000256" key="3">
    <source>
        <dbReference type="ARBA" id="ARBA00009024"/>
    </source>
</evidence>
<evidence type="ECO:0000313" key="10">
    <source>
        <dbReference type="Proteomes" id="UP001153269"/>
    </source>
</evidence>
<sequence length="986" mass="110454">MAVYQQPGPYQPGPYQPGPYQPISPTQVVSVTTTQTQRHGTWSSGVCDCCGDMGTCCYGLCCFPCMQCETASMHGWCCAMPLLDVCCIVSCLLRSSIRERHGIHGSCCGDCCDLTWCYMCVWCQMHRELKVRGAGPAGNTMVTTQMDISGSGGAAYTLQCRHIVKLQLKNLLVSLQTIKRAQPTLRGRDLRAQMDLYQEAVLYLETQDVPVETGAAMETGVLEEDVHLEELVSPLLSQSMDFPAIPKSCSPEEMLERRLVVLKGIVESEEVYLSELEALLMPMKALRASAGTSQPVLSSQQVQTVFYQVPELRDMHQSFYSALKARLSETSHTGSELTVGDLFLKLVNQIGLYGGFIENYEEAVAIVGKCTQSDPRFRTLAERMMSNNTADKARAKYTFEALLYKPLDRVTRTTLVLHDLLKTTPAHHTDHVALEEALRLSRGFLSGVNESSQSKREVTLSHGLRRQLMRDGFVVDVSEGERSLRHLFLYTDLLLCTRFKQATRGKQDQYRFCWYLPLAGLKLGWSSDHEPDTRLHATRTKMFLLRQQLQQQAGSRGLMVAARTRRKLEQTELMLLTQSPLYRLELHSPSGKSHTLLLPSLYELEEWREAVHKLTTQNIETVPPDLLTLTSTCVKLRMTQQPPLQSSNPAVENEASLCGTLSVAVHSACGLQQPACVYVCLEVDGYEFYDKQAQTHSSVHSINPQWDQELSLQVDGAQNLRVVCVSQSDGHEDAVLGKTALRLESKSLSKRWRRQTLRLGRVEVTVSLRYSPHPLEPPSSMAPQLPIFCVPIETVAQQEGALVPLVVRCCVEEVERRGLAEVGIYRISGSASEIHTLRAAFDSNLREAVTRLRSLEVNVVSGVLKLYLRELPESLIPSELFHSLARTLEIQDMNTRLVSMLSLLQSCPDTKRCTFLYLMHHLQRVSERQQVNKMTLLNLATVFGPSLLRPPVAVNISQEVVVQVQVVYCYLQCNNLPEAQISENPN</sequence>
<dbReference type="SMART" id="SM00325">
    <property type="entry name" value="RhoGEF"/>
    <property type="match status" value="1"/>
</dbReference>
<keyword evidence="10" id="KW-1185">Reference proteome</keyword>
<dbReference type="Gene3D" id="2.30.29.30">
    <property type="entry name" value="Pleckstrin-homology domain (PH domain)/Phosphotyrosine-binding domain (PTB)"/>
    <property type="match status" value="1"/>
</dbReference>
<feature type="non-terminal residue" evidence="9">
    <location>
        <position position="986"/>
    </location>
</feature>
<dbReference type="SUPFAM" id="SSF50729">
    <property type="entry name" value="PH domain-like"/>
    <property type="match status" value="1"/>
</dbReference>
<dbReference type="SUPFAM" id="SSF48350">
    <property type="entry name" value="GTPase activation domain, GAP"/>
    <property type="match status" value="1"/>
</dbReference>
<dbReference type="Gene3D" id="2.60.40.150">
    <property type="entry name" value="C2 domain"/>
    <property type="match status" value="1"/>
</dbReference>
<dbReference type="Pfam" id="PF00620">
    <property type="entry name" value="RhoGAP"/>
    <property type="match status" value="1"/>
</dbReference>
<proteinExistence type="inferred from homology"/>
<dbReference type="Pfam" id="PF00621">
    <property type="entry name" value="RhoGEF"/>
    <property type="match status" value="1"/>
</dbReference>
<dbReference type="InterPro" id="IPR008936">
    <property type="entry name" value="Rho_GTPase_activation_prot"/>
</dbReference>
<comment type="subcellular location">
    <subcellularLocation>
        <location evidence="1">Cell projection</location>
        <location evidence="1">Axon</location>
    </subcellularLocation>
    <subcellularLocation>
        <location evidence="2">Cell projection</location>
        <location evidence="2">Dendritic spine</location>
    </subcellularLocation>
</comment>
<dbReference type="PANTHER" id="PTHR23182:SF6">
    <property type="entry name" value="ACTIVE BREAKPOINT CLUSTER REGION-RELATED PROTEIN-LIKE"/>
    <property type="match status" value="1"/>
</dbReference>
<dbReference type="PROSITE" id="PS50010">
    <property type="entry name" value="DH_2"/>
    <property type="match status" value="1"/>
</dbReference>
<feature type="domain" description="C2" evidence="6">
    <location>
        <begin position="642"/>
        <end position="757"/>
    </location>
</feature>
<dbReference type="AlphaFoldDB" id="A0A9N7U6Z2"/>
<dbReference type="GO" id="GO:0043197">
    <property type="term" value="C:dendritic spine"/>
    <property type="evidence" value="ECO:0007669"/>
    <property type="project" value="UniProtKB-SubCell"/>
</dbReference>
<evidence type="ECO:0000259" key="6">
    <source>
        <dbReference type="PROSITE" id="PS50004"/>
    </source>
</evidence>
<comment type="caution">
    <text evidence="9">The sequence shown here is derived from an EMBL/GenBank/DDBJ whole genome shotgun (WGS) entry which is preliminary data.</text>
</comment>
<dbReference type="GO" id="GO:0016020">
    <property type="term" value="C:membrane"/>
    <property type="evidence" value="ECO:0007669"/>
    <property type="project" value="TreeGrafter"/>
</dbReference>
<dbReference type="InterPro" id="IPR000008">
    <property type="entry name" value="C2_dom"/>
</dbReference>
<dbReference type="InterPro" id="IPR011993">
    <property type="entry name" value="PH-like_dom_sf"/>
</dbReference>
<name>A0A9N7U6Z2_PLEPL</name>
<dbReference type="GO" id="GO:0030424">
    <property type="term" value="C:axon"/>
    <property type="evidence" value="ECO:0007669"/>
    <property type="project" value="UniProtKB-SubCell"/>
</dbReference>
<dbReference type="SUPFAM" id="SSF48065">
    <property type="entry name" value="DBL homology domain (DH-domain)"/>
    <property type="match status" value="1"/>
</dbReference>
<protein>
    <submittedName>
        <fullName evidence="9">Uncharacterized protein</fullName>
    </submittedName>
</protein>
<dbReference type="InterPro" id="IPR000219">
    <property type="entry name" value="DH_dom"/>
</dbReference>
<dbReference type="InterPro" id="IPR006461">
    <property type="entry name" value="PLAC_motif_containing"/>
</dbReference>
<dbReference type="InterPro" id="IPR037769">
    <property type="entry name" value="Abr/Bcr"/>
</dbReference>
<dbReference type="SMART" id="SM00239">
    <property type="entry name" value="C2"/>
    <property type="match status" value="1"/>
</dbReference>
<organism evidence="9 10">
    <name type="scientific">Pleuronectes platessa</name>
    <name type="common">European plaice</name>
    <dbReference type="NCBI Taxonomy" id="8262"/>
    <lineage>
        <taxon>Eukaryota</taxon>
        <taxon>Metazoa</taxon>
        <taxon>Chordata</taxon>
        <taxon>Craniata</taxon>
        <taxon>Vertebrata</taxon>
        <taxon>Euteleostomi</taxon>
        <taxon>Actinopterygii</taxon>
        <taxon>Neopterygii</taxon>
        <taxon>Teleostei</taxon>
        <taxon>Neoteleostei</taxon>
        <taxon>Acanthomorphata</taxon>
        <taxon>Carangaria</taxon>
        <taxon>Pleuronectiformes</taxon>
        <taxon>Pleuronectoidei</taxon>
        <taxon>Pleuronectidae</taxon>
        <taxon>Pleuronectes</taxon>
    </lineage>
</organism>
<dbReference type="Pfam" id="PF00168">
    <property type="entry name" value="C2"/>
    <property type="match status" value="1"/>
</dbReference>
<dbReference type="InterPro" id="IPR035899">
    <property type="entry name" value="DBL_dom_sf"/>
</dbReference>
<reference evidence="9" key="1">
    <citation type="submission" date="2020-03" db="EMBL/GenBank/DDBJ databases">
        <authorList>
            <person name="Weist P."/>
        </authorList>
    </citation>
    <scope>NUCLEOTIDE SEQUENCE</scope>
</reference>
<dbReference type="InterPro" id="IPR035892">
    <property type="entry name" value="C2_domain_sf"/>
</dbReference>
<dbReference type="SMART" id="SM00324">
    <property type="entry name" value="RhoGAP"/>
    <property type="match status" value="1"/>
</dbReference>
<feature type="domain" description="DH" evidence="7">
    <location>
        <begin position="257"/>
        <end position="451"/>
    </location>
</feature>
<dbReference type="Pfam" id="PF04749">
    <property type="entry name" value="PLAC8"/>
    <property type="match status" value="1"/>
</dbReference>
<evidence type="ECO:0000259" key="7">
    <source>
        <dbReference type="PROSITE" id="PS50010"/>
    </source>
</evidence>
<dbReference type="Gene3D" id="1.10.555.10">
    <property type="entry name" value="Rho GTPase activation protein"/>
    <property type="match status" value="1"/>
</dbReference>
<dbReference type="NCBIfam" id="TIGR01571">
    <property type="entry name" value="A_thal_Cys_rich"/>
    <property type="match status" value="1"/>
</dbReference>
<dbReference type="GO" id="GO:0005096">
    <property type="term" value="F:GTPase activator activity"/>
    <property type="evidence" value="ECO:0007669"/>
    <property type="project" value="UniProtKB-KW"/>
</dbReference>
<dbReference type="Proteomes" id="UP001153269">
    <property type="component" value="Unassembled WGS sequence"/>
</dbReference>
<evidence type="ECO:0000313" key="9">
    <source>
        <dbReference type="EMBL" id="CAB1426264.1"/>
    </source>
</evidence>
<gene>
    <name evidence="9" type="ORF">PLEPLA_LOCUS14199</name>
</gene>
<dbReference type="GO" id="GO:0007165">
    <property type="term" value="P:signal transduction"/>
    <property type="evidence" value="ECO:0007669"/>
    <property type="project" value="InterPro"/>
</dbReference>
<evidence type="ECO:0000256" key="1">
    <source>
        <dbReference type="ARBA" id="ARBA00004489"/>
    </source>
</evidence>
<comment type="similarity">
    <text evidence="3">Belongs to the cornifelin family.</text>
</comment>
<accession>A0A9N7U6Z2</accession>
<dbReference type="PROSITE" id="PS50238">
    <property type="entry name" value="RHOGAP"/>
    <property type="match status" value="1"/>
</dbReference>
<evidence type="ECO:0000256" key="2">
    <source>
        <dbReference type="ARBA" id="ARBA00004552"/>
    </source>
</evidence>
<evidence type="ECO:0000259" key="8">
    <source>
        <dbReference type="PROSITE" id="PS50238"/>
    </source>
</evidence>
<feature type="domain" description="Rho-GAP" evidence="8">
    <location>
        <begin position="790"/>
        <end position="986"/>
    </location>
</feature>
<evidence type="ECO:0000256" key="5">
    <source>
        <dbReference type="ARBA" id="ARBA00022658"/>
    </source>
</evidence>